<evidence type="ECO:0000259" key="1">
    <source>
        <dbReference type="Pfam" id="PF01243"/>
    </source>
</evidence>
<dbReference type="PANTHER" id="PTHR42815">
    <property type="entry name" value="FAD-BINDING, PUTATIVE (AFU_ORTHOLOGUE AFUA_6G07600)-RELATED"/>
    <property type="match status" value="1"/>
</dbReference>
<sequence length="201" mass="22122">MDRIETLDQLEALYGTPAEASLVKVARRMTPGYRAFISRSRFCTLSTVGPEGTDCSPRGDDGPVVAELDPGTLAMPDWRGNNRMDSLRNILRDGRVSLTFFVPGSTMVVRVNGTAFVSAAPALLARFSDRGRQPRSVIVVEIGEIYFQCARALMRAGLWNGEDQSEGLPSAGALLSEMTDGRFDGETYDQEWPARARKTLW</sequence>
<accession>A0A1Y5TH73</accession>
<evidence type="ECO:0000313" key="3">
    <source>
        <dbReference type="Proteomes" id="UP000193409"/>
    </source>
</evidence>
<name>A0A1Y5TH73_9RHOB</name>
<organism evidence="2 3">
    <name type="scientific">Pseudoruegeria aquimaris</name>
    <dbReference type="NCBI Taxonomy" id="393663"/>
    <lineage>
        <taxon>Bacteria</taxon>
        <taxon>Pseudomonadati</taxon>
        <taxon>Pseudomonadota</taxon>
        <taxon>Alphaproteobacteria</taxon>
        <taxon>Rhodobacterales</taxon>
        <taxon>Roseobacteraceae</taxon>
        <taxon>Pseudoruegeria</taxon>
    </lineage>
</organism>
<dbReference type="Proteomes" id="UP000193409">
    <property type="component" value="Unassembled WGS sequence"/>
</dbReference>
<dbReference type="OrthoDB" id="9790331at2"/>
<reference evidence="2 3" key="1">
    <citation type="submission" date="2017-03" db="EMBL/GenBank/DDBJ databases">
        <authorList>
            <person name="Afonso C.L."/>
            <person name="Miller P.J."/>
            <person name="Scott M.A."/>
            <person name="Spackman E."/>
            <person name="Goraichik I."/>
            <person name="Dimitrov K.M."/>
            <person name="Suarez D.L."/>
            <person name="Swayne D.E."/>
        </authorList>
    </citation>
    <scope>NUCLEOTIDE SEQUENCE [LARGE SCALE GENOMIC DNA]</scope>
    <source>
        <strain evidence="2 3">CECT 7680</strain>
    </source>
</reference>
<dbReference type="NCBIfam" id="TIGR04025">
    <property type="entry name" value="PPOX_FMN_DR2398"/>
    <property type="match status" value="1"/>
</dbReference>
<dbReference type="EMBL" id="FWFQ01000035">
    <property type="protein sequence ID" value="SLN64159.1"/>
    <property type="molecule type" value="Genomic_DNA"/>
</dbReference>
<dbReference type="Gene3D" id="2.30.110.10">
    <property type="entry name" value="Electron Transport, Fmn-binding Protein, Chain A"/>
    <property type="match status" value="1"/>
</dbReference>
<keyword evidence="3" id="KW-1185">Reference proteome</keyword>
<feature type="domain" description="Pyridoxamine 5'-phosphate oxidase N-terminal" evidence="1">
    <location>
        <begin position="30"/>
        <end position="149"/>
    </location>
</feature>
<dbReference type="RefSeq" id="WP_085869868.1">
    <property type="nucleotide sequence ID" value="NZ_FWFQ01000035.1"/>
</dbReference>
<dbReference type="Pfam" id="PF01243">
    <property type="entry name" value="PNPOx_N"/>
    <property type="match status" value="1"/>
</dbReference>
<gene>
    <name evidence="2" type="ORF">PSA7680_03378</name>
</gene>
<dbReference type="SUPFAM" id="SSF50475">
    <property type="entry name" value="FMN-binding split barrel"/>
    <property type="match status" value="1"/>
</dbReference>
<proteinExistence type="predicted"/>
<dbReference type="InterPro" id="IPR012349">
    <property type="entry name" value="Split_barrel_FMN-bd"/>
</dbReference>
<evidence type="ECO:0000313" key="2">
    <source>
        <dbReference type="EMBL" id="SLN64159.1"/>
    </source>
</evidence>
<dbReference type="AlphaFoldDB" id="A0A1Y5TH73"/>
<dbReference type="PANTHER" id="PTHR42815:SF2">
    <property type="entry name" value="FAD-BINDING, PUTATIVE (AFU_ORTHOLOGUE AFUA_6G07600)-RELATED"/>
    <property type="match status" value="1"/>
</dbReference>
<protein>
    <submittedName>
        <fullName evidence="2">Pyridoxamine 5'-phosphate oxidase</fullName>
    </submittedName>
</protein>
<dbReference type="InterPro" id="IPR011576">
    <property type="entry name" value="Pyridox_Oxase_N"/>
</dbReference>
<dbReference type="InterPro" id="IPR024029">
    <property type="entry name" value="Pyridox_Oxase_FMN-dep"/>
</dbReference>